<evidence type="ECO:0000256" key="15">
    <source>
        <dbReference type="ARBA" id="ARBA00022842"/>
    </source>
</evidence>
<dbReference type="GO" id="GO:0005737">
    <property type="term" value="C:cytoplasm"/>
    <property type="evidence" value="ECO:0007669"/>
    <property type="project" value="UniProtKB-SubCell"/>
</dbReference>
<dbReference type="GO" id="GO:0016787">
    <property type="term" value="F:hydrolase activity"/>
    <property type="evidence" value="ECO:0007669"/>
    <property type="project" value="UniProtKB-KW"/>
</dbReference>
<organism evidence="21 22">
    <name type="scientific">Dentiscutata erythropus</name>
    <dbReference type="NCBI Taxonomy" id="1348616"/>
    <lineage>
        <taxon>Eukaryota</taxon>
        <taxon>Fungi</taxon>
        <taxon>Fungi incertae sedis</taxon>
        <taxon>Mucoromycota</taxon>
        <taxon>Glomeromycotina</taxon>
        <taxon>Glomeromycetes</taxon>
        <taxon>Diversisporales</taxon>
        <taxon>Gigasporaceae</taxon>
        <taxon>Dentiscutata</taxon>
    </lineage>
</organism>
<dbReference type="EC" id="2.7.11.1" evidence="4"/>
<keyword evidence="15" id="KW-0460">Magnesium</keyword>
<sequence length="96" mass="11337">MSNKKAQGDKQKYSDKSDRATTEQANVYHAVTEDGTSRAIKVYKTSILIFKDRDRYVTGEFRFRHGYSKHNPRKMVKLWAEKEMRNLKRLWQAGIP</sequence>
<comment type="similarity">
    <text evidence="3">Belongs to the protein kinase superfamily. RIO-type Ser/Thr kinase family.</text>
</comment>
<feature type="domain" description="RIO-type" evidence="20">
    <location>
        <begin position="26"/>
        <end position="96"/>
    </location>
</feature>
<keyword evidence="22" id="KW-1185">Reference proteome</keyword>
<evidence type="ECO:0000256" key="11">
    <source>
        <dbReference type="ARBA" id="ARBA00022741"/>
    </source>
</evidence>
<keyword evidence="6" id="KW-0963">Cytoplasm</keyword>
<keyword evidence="12" id="KW-0418">Kinase</keyword>
<feature type="region of interest" description="Disordered" evidence="19">
    <location>
        <begin position="1"/>
        <end position="23"/>
    </location>
</feature>
<feature type="non-terminal residue" evidence="21">
    <location>
        <position position="96"/>
    </location>
</feature>
<comment type="cofactor">
    <cofactor evidence="1">
        <name>Mg(2+)</name>
        <dbReference type="ChEBI" id="CHEBI:18420"/>
    </cofactor>
</comment>
<keyword evidence="13" id="KW-0378">Hydrolase</keyword>
<keyword evidence="14" id="KW-0067">ATP-binding</keyword>
<dbReference type="SUPFAM" id="SSF56112">
    <property type="entry name" value="Protein kinase-like (PK-like)"/>
    <property type="match status" value="1"/>
</dbReference>
<evidence type="ECO:0000256" key="14">
    <source>
        <dbReference type="ARBA" id="ARBA00022840"/>
    </source>
</evidence>
<dbReference type="FunFam" id="3.30.200.20:FF:000148">
    <property type="entry name" value="Serine/threonine-protein kinase RIO1"/>
    <property type="match status" value="1"/>
</dbReference>
<keyword evidence="7" id="KW-0690">Ribosome biogenesis</keyword>
<gene>
    <name evidence="21" type="ORF">DERYTH_LOCUS25911</name>
</gene>
<dbReference type="GO" id="GO:0046872">
    <property type="term" value="F:metal ion binding"/>
    <property type="evidence" value="ECO:0007669"/>
    <property type="project" value="UniProtKB-KW"/>
</dbReference>
<dbReference type="GO" id="GO:0004674">
    <property type="term" value="F:protein serine/threonine kinase activity"/>
    <property type="evidence" value="ECO:0007669"/>
    <property type="project" value="UniProtKB-KW"/>
</dbReference>
<dbReference type="EMBL" id="CAJVPY010051004">
    <property type="protein sequence ID" value="CAG8814154.1"/>
    <property type="molecule type" value="Genomic_DNA"/>
</dbReference>
<keyword evidence="10" id="KW-0479">Metal-binding</keyword>
<feature type="compositionally biased region" description="Basic and acidic residues" evidence="19">
    <location>
        <begin position="1"/>
        <end position="21"/>
    </location>
</feature>
<name>A0A9N9K795_9GLOM</name>
<evidence type="ECO:0000256" key="10">
    <source>
        <dbReference type="ARBA" id="ARBA00022723"/>
    </source>
</evidence>
<dbReference type="Gene3D" id="3.30.200.20">
    <property type="entry name" value="Phosphorylase Kinase, domain 1"/>
    <property type="match status" value="1"/>
</dbReference>
<evidence type="ECO:0000313" key="22">
    <source>
        <dbReference type="Proteomes" id="UP000789405"/>
    </source>
</evidence>
<evidence type="ECO:0000256" key="4">
    <source>
        <dbReference type="ARBA" id="ARBA00012513"/>
    </source>
</evidence>
<comment type="subcellular location">
    <subcellularLocation>
        <location evidence="2">Cytoplasm</location>
    </subcellularLocation>
</comment>
<reference evidence="21" key="1">
    <citation type="submission" date="2021-06" db="EMBL/GenBank/DDBJ databases">
        <authorList>
            <person name="Kallberg Y."/>
            <person name="Tangrot J."/>
            <person name="Rosling A."/>
        </authorList>
    </citation>
    <scope>NUCLEOTIDE SEQUENCE</scope>
    <source>
        <strain evidence="21">MA453B</strain>
    </source>
</reference>
<proteinExistence type="inferred from homology"/>
<evidence type="ECO:0000256" key="6">
    <source>
        <dbReference type="ARBA" id="ARBA00022490"/>
    </source>
</evidence>
<keyword evidence="8" id="KW-0723">Serine/threonine-protein kinase</keyword>
<comment type="caution">
    <text evidence="21">The sequence shown here is derived from an EMBL/GenBank/DDBJ whole genome shotgun (WGS) entry which is preliminary data.</text>
</comment>
<dbReference type="InterPro" id="IPR051272">
    <property type="entry name" value="RIO-type_Ser/Thr_kinase"/>
</dbReference>
<evidence type="ECO:0000256" key="16">
    <source>
        <dbReference type="ARBA" id="ARBA00047899"/>
    </source>
</evidence>
<evidence type="ECO:0000256" key="2">
    <source>
        <dbReference type="ARBA" id="ARBA00004496"/>
    </source>
</evidence>
<dbReference type="InterPro" id="IPR018934">
    <property type="entry name" value="RIO_dom"/>
</dbReference>
<dbReference type="OrthoDB" id="205248at2759"/>
<evidence type="ECO:0000256" key="18">
    <source>
        <dbReference type="ARBA" id="ARBA00068838"/>
    </source>
</evidence>
<dbReference type="InterPro" id="IPR011009">
    <property type="entry name" value="Kinase-like_dom_sf"/>
</dbReference>
<keyword evidence="11" id="KW-0547">Nucleotide-binding</keyword>
<keyword evidence="9" id="KW-0808">Transferase</keyword>
<evidence type="ECO:0000256" key="7">
    <source>
        <dbReference type="ARBA" id="ARBA00022517"/>
    </source>
</evidence>
<evidence type="ECO:0000256" key="12">
    <source>
        <dbReference type="ARBA" id="ARBA00022777"/>
    </source>
</evidence>
<evidence type="ECO:0000313" key="21">
    <source>
        <dbReference type="EMBL" id="CAG8814154.1"/>
    </source>
</evidence>
<evidence type="ECO:0000256" key="9">
    <source>
        <dbReference type="ARBA" id="ARBA00022679"/>
    </source>
</evidence>
<evidence type="ECO:0000256" key="17">
    <source>
        <dbReference type="ARBA" id="ARBA00048679"/>
    </source>
</evidence>
<comment type="catalytic activity">
    <reaction evidence="17">
        <text>L-seryl-[protein] + ATP = O-phospho-L-seryl-[protein] + ADP + H(+)</text>
        <dbReference type="Rhea" id="RHEA:17989"/>
        <dbReference type="Rhea" id="RHEA-COMP:9863"/>
        <dbReference type="Rhea" id="RHEA-COMP:11604"/>
        <dbReference type="ChEBI" id="CHEBI:15378"/>
        <dbReference type="ChEBI" id="CHEBI:29999"/>
        <dbReference type="ChEBI" id="CHEBI:30616"/>
        <dbReference type="ChEBI" id="CHEBI:83421"/>
        <dbReference type="ChEBI" id="CHEBI:456216"/>
        <dbReference type="EC" id="2.7.11.1"/>
    </reaction>
</comment>
<dbReference type="GO" id="GO:0005524">
    <property type="term" value="F:ATP binding"/>
    <property type="evidence" value="ECO:0007669"/>
    <property type="project" value="UniProtKB-KW"/>
</dbReference>
<dbReference type="AlphaFoldDB" id="A0A9N9K795"/>
<comment type="catalytic activity">
    <reaction evidence="16">
        <text>L-threonyl-[protein] + ATP = O-phospho-L-threonyl-[protein] + ADP + H(+)</text>
        <dbReference type="Rhea" id="RHEA:46608"/>
        <dbReference type="Rhea" id="RHEA-COMP:11060"/>
        <dbReference type="Rhea" id="RHEA-COMP:11605"/>
        <dbReference type="ChEBI" id="CHEBI:15378"/>
        <dbReference type="ChEBI" id="CHEBI:30013"/>
        <dbReference type="ChEBI" id="CHEBI:30616"/>
        <dbReference type="ChEBI" id="CHEBI:61977"/>
        <dbReference type="ChEBI" id="CHEBI:456216"/>
        <dbReference type="EC" id="2.7.11.1"/>
    </reaction>
</comment>
<evidence type="ECO:0000256" key="13">
    <source>
        <dbReference type="ARBA" id="ARBA00022801"/>
    </source>
</evidence>
<evidence type="ECO:0000256" key="19">
    <source>
        <dbReference type="SAM" id="MobiDB-lite"/>
    </source>
</evidence>
<evidence type="ECO:0000256" key="1">
    <source>
        <dbReference type="ARBA" id="ARBA00001946"/>
    </source>
</evidence>
<evidence type="ECO:0000256" key="5">
    <source>
        <dbReference type="ARBA" id="ARBA00016038"/>
    </source>
</evidence>
<dbReference type="GO" id="GO:0042254">
    <property type="term" value="P:ribosome biogenesis"/>
    <property type="evidence" value="ECO:0007669"/>
    <property type="project" value="UniProtKB-KW"/>
</dbReference>
<evidence type="ECO:0000259" key="20">
    <source>
        <dbReference type="Pfam" id="PF01163"/>
    </source>
</evidence>
<dbReference type="Pfam" id="PF01163">
    <property type="entry name" value="RIO1"/>
    <property type="match status" value="1"/>
</dbReference>
<dbReference type="PANTHER" id="PTHR45723">
    <property type="entry name" value="SERINE/THREONINE-PROTEIN KINASE RIO1"/>
    <property type="match status" value="1"/>
</dbReference>
<accession>A0A9N9K795</accession>
<protein>
    <recommendedName>
        <fullName evidence="5">Serine/threonine-protein kinase RIO1</fullName>
        <ecNumber evidence="4">2.7.11.1</ecNumber>
    </recommendedName>
    <alternativeName>
        <fullName evidence="18">Serine/threonine-protein kinase rio1</fullName>
    </alternativeName>
</protein>
<evidence type="ECO:0000256" key="8">
    <source>
        <dbReference type="ARBA" id="ARBA00022527"/>
    </source>
</evidence>
<dbReference type="Proteomes" id="UP000789405">
    <property type="component" value="Unassembled WGS sequence"/>
</dbReference>
<evidence type="ECO:0000256" key="3">
    <source>
        <dbReference type="ARBA" id="ARBA00009196"/>
    </source>
</evidence>